<accession>A0A7C4PF01</accession>
<feature type="transmembrane region" description="Helical" evidence="5">
    <location>
        <begin position="339"/>
        <end position="361"/>
    </location>
</feature>
<dbReference type="PANTHER" id="PTHR23121:SF9">
    <property type="entry name" value="SODIUM-DEPENDENT GLUCOSE TRANSPORTER 1"/>
    <property type="match status" value="1"/>
</dbReference>
<dbReference type="InterPro" id="IPR020846">
    <property type="entry name" value="MFS_dom"/>
</dbReference>
<feature type="transmembrane region" description="Helical" evidence="5">
    <location>
        <begin position="279"/>
        <end position="298"/>
    </location>
</feature>
<evidence type="ECO:0000256" key="3">
    <source>
        <dbReference type="ARBA" id="ARBA00022989"/>
    </source>
</evidence>
<evidence type="ECO:0000256" key="5">
    <source>
        <dbReference type="SAM" id="Phobius"/>
    </source>
</evidence>
<feature type="domain" description="Major facilitator superfamily (MFS) profile" evidence="6">
    <location>
        <begin position="19"/>
        <end position="392"/>
    </location>
</feature>
<feature type="transmembrane region" description="Helical" evidence="5">
    <location>
        <begin position="85"/>
        <end position="103"/>
    </location>
</feature>
<comment type="caution">
    <text evidence="7">The sequence shown here is derived from an EMBL/GenBank/DDBJ whole genome shotgun (WGS) entry which is preliminary data.</text>
</comment>
<feature type="transmembrane region" description="Helical" evidence="5">
    <location>
        <begin position="109"/>
        <end position="134"/>
    </location>
</feature>
<reference evidence="7" key="1">
    <citation type="journal article" date="2020" name="mSystems">
        <title>Genome- and Community-Level Interaction Insights into Carbon Utilization and Element Cycling Functions of Hydrothermarchaeota in Hydrothermal Sediment.</title>
        <authorList>
            <person name="Zhou Z."/>
            <person name="Liu Y."/>
            <person name="Xu W."/>
            <person name="Pan J."/>
            <person name="Luo Z.H."/>
            <person name="Li M."/>
        </authorList>
    </citation>
    <scope>NUCLEOTIDE SEQUENCE [LARGE SCALE GENOMIC DNA]</scope>
    <source>
        <strain evidence="7">SpSt-573</strain>
    </source>
</reference>
<feature type="transmembrane region" description="Helical" evidence="5">
    <location>
        <begin position="146"/>
        <end position="167"/>
    </location>
</feature>
<keyword evidence="3 5" id="KW-1133">Transmembrane helix</keyword>
<dbReference type="SUPFAM" id="SSF103473">
    <property type="entry name" value="MFS general substrate transporter"/>
    <property type="match status" value="1"/>
</dbReference>
<keyword evidence="4 5" id="KW-0472">Membrane</keyword>
<dbReference type="GO" id="GO:0005886">
    <property type="term" value="C:plasma membrane"/>
    <property type="evidence" value="ECO:0007669"/>
    <property type="project" value="UniProtKB-SubCell"/>
</dbReference>
<dbReference type="Gene3D" id="1.20.1250.20">
    <property type="entry name" value="MFS general substrate transporter like domains"/>
    <property type="match status" value="2"/>
</dbReference>
<feature type="transmembrane region" description="Helical" evidence="5">
    <location>
        <begin position="367"/>
        <end position="387"/>
    </location>
</feature>
<organism evidence="7">
    <name type="scientific">Anaerolinea thermolimosa</name>
    <dbReference type="NCBI Taxonomy" id="229919"/>
    <lineage>
        <taxon>Bacteria</taxon>
        <taxon>Bacillati</taxon>
        <taxon>Chloroflexota</taxon>
        <taxon>Anaerolineae</taxon>
        <taxon>Anaerolineales</taxon>
        <taxon>Anaerolineaceae</taxon>
        <taxon>Anaerolinea</taxon>
    </lineage>
</organism>
<feature type="transmembrane region" description="Helical" evidence="5">
    <location>
        <begin position="173"/>
        <end position="190"/>
    </location>
</feature>
<dbReference type="GO" id="GO:0022857">
    <property type="term" value="F:transmembrane transporter activity"/>
    <property type="evidence" value="ECO:0007669"/>
    <property type="project" value="InterPro"/>
</dbReference>
<dbReference type="PROSITE" id="PS50850">
    <property type="entry name" value="MFS"/>
    <property type="match status" value="1"/>
</dbReference>
<feature type="transmembrane region" description="Helical" evidence="5">
    <location>
        <begin position="211"/>
        <end position="237"/>
    </location>
</feature>
<dbReference type="InterPro" id="IPR036259">
    <property type="entry name" value="MFS_trans_sf"/>
</dbReference>
<feature type="transmembrane region" description="Helical" evidence="5">
    <location>
        <begin position="21"/>
        <end position="40"/>
    </location>
</feature>
<feature type="transmembrane region" description="Helical" evidence="5">
    <location>
        <begin position="52"/>
        <end position="73"/>
    </location>
</feature>
<evidence type="ECO:0000256" key="2">
    <source>
        <dbReference type="ARBA" id="ARBA00022692"/>
    </source>
</evidence>
<dbReference type="InterPro" id="IPR011701">
    <property type="entry name" value="MFS"/>
</dbReference>
<comment type="subcellular location">
    <subcellularLocation>
        <location evidence="1">Cell membrane</location>
        <topology evidence="1">Multi-pass membrane protein</topology>
    </subcellularLocation>
</comment>
<dbReference type="Pfam" id="PF07690">
    <property type="entry name" value="MFS_1"/>
    <property type="match status" value="1"/>
</dbReference>
<evidence type="ECO:0000313" key="7">
    <source>
        <dbReference type="EMBL" id="HGS20741.1"/>
    </source>
</evidence>
<dbReference type="PANTHER" id="PTHR23121">
    <property type="entry name" value="SODIUM-DEPENDENT GLUCOSE TRANSPORTER 1"/>
    <property type="match status" value="1"/>
</dbReference>
<feature type="transmembrane region" description="Helical" evidence="5">
    <location>
        <begin position="249"/>
        <end position="267"/>
    </location>
</feature>
<name>A0A7C4PF01_9CHLR</name>
<feature type="transmembrane region" description="Helical" evidence="5">
    <location>
        <begin position="304"/>
        <end position="327"/>
    </location>
</feature>
<keyword evidence="2 5" id="KW-0812">Transmembrane</keyword>
<protein>
    <submittedName>
        <fullName evidence="7">MFS transporter</fullName>
    </submittedName>
</protein>
<evidence type="ECO:0000259" key="6">
    <source>
        <dbReference type="PROSITE" id="PS50850"/>
    </source>
</evidence>
<dbReference type="EMBL" id="DSYK01000134">
    <property type="protein sequence ID" value="HGS20741.1"/>
    <property type="molecule type" value="Genomic_DNA"/>
</dbReference>
<evidence type="ECO:0000256" key="1">
    <source>
        <dbReference type="ARBA" id="ARBA00004651"/>
    </source>
</evidence>
<dbReference type="AlphaFoldDB" id="A0A7C4PF01"/>
<sequence>MNEPKPEAIDVRPNFMVIKTLIYYAAFIALGLTTASLGPTLPGLAETTRTDISRISFLFVMRSLGYLLGSINAGRLYDKKPGNPVMALALFFAGALLVAVPVIPYLWLLAIVILLIGFTEGTVDVGGNTLLVWLHQDRVGPYMNGLHFTFGIGALLSPVIVAQAISLSGSYRWAYWVLGLIMIPIAAWIIRVPSPHFHKDESRPVESRTNTYLLILLVMFFFLYVGAESSFGGWVYTYTINMGLGTETSAAYITSLFWGALTIGRLLAIPIASRLRPGAMLGIDLAGCVISLGMINLFSSSQTILMIGTIGTGVFMASIFPTLINLAQQKMQITGRITSWFFVGASSGGMFLPWIIGQFFTPVGPRITMLAILISVLVSTVIFLLVLRSNRKSPSLHSTRPT</sequence>
<gene>
    <name evidence="7" type="ORF">ENT37_02600</name>
</gene>
<proteinExistence type="predicted"/>
<evidence type="ECO:0000256" key="4">
    <source>
        <dbReference type="ARBA" id="ARBA00023136"/>
    </source>
</evidence>